<name>A0A081G4N5_9GAMM</name>
<dbReference type="Proteomes" id="UP000028252">
    <property type="component" value="Unassembled WGS sequence"/>
</dbReference>
<protein>
    <submittedName>
        <fullName evidence="1">Uncharacterized protein</fullName>
    </submittedName>
</protein>
<dbReference type="eggNOG" id="ENOG502Z9I7">
    <property type="taxonomic scope" value="Bacteria"/>
</dbReference>
<accession>A0A081G4N5</accession>
<dbReference type="RefSeq" id="WP_036182254.1">
    <property type="nucleotide sequence ID" value="NZ_JMQN01000004.1"/>
</dbReference>
<comment type="caution">
    <text evidence="1">The sequence shown here is derived from an EMBL/GenBank/DDBJ whole genome shotgun (WGS) entry which is preliminary data.</text>
</comment>
<gene>
    <name evidence="1" type="ORF">ADIMK_0052</name>
</gene>
<dbReference type="EMBL" id="JMQN01000004">
    <property type="protein sequence ID" value="KEA65740.1"/>
    <property type="molecule type" value="Genomic_DNA"/>
</dbReference>
<sequence length="706" mass="76337">MNKLAIPALILAAVVVIGAWLWKPGAGAGDELTAYVPADTALYLGGQANAEVSKRMQDYPIGAIDPAQLEMLFERLEADGASNAPGAKLLKAMLLDFAAHSSTYGTLFSHYGFDLNASQAVYMHGLFPVLRMHIADKVAFDAFWAGLTKESGVTPKEEVRENVTIKRWPLSSEGAKGAIDLVVAMQDSLATVTLFSSTDSDEAQLERIGLRKPQTSLADTKELPELIKAQGFTDDFVGFIHIQRLAEGLLGAKDGALSHDIGALAASEGQTNPFDRDLSLVCRNEIAALFAGMPRMVFGYQSVNIKDESVEINARSLLEVASAEVVGPLMELRGHLPGHIDGEQMLGVAVATNMDTLVPALTKLWRAAGQQTFQCPQLQQAQQKMMATSPAPLGIATGMAQGIKGAALSLYDIRFSDASGMPEAVDFLFSLATENPELVLSLFNTTVVPQSGGRVPELPLNGELTDVDLGFLSPGLKATLGLQGSHLVVYSGTQGEEAAKALASEKLESNGLMAVSVDYPKIARWVSSLPDSLLSQVAGASEEFCLGQARIRKAMQSQPMRMTYRTDMESGGLSGQTRMEMLPVSQPAPKAEDLVGRYELRDLNQNCGQPPMIGHEEINTDGTGFYTEYDATGQCETLRYNYRWTSVGDQLRFDVQGGEYRDGCDLEWEALDPHTARCEILATDSGFDCIYTDDDGEGMYRYQRVN</sequence>
<evidence type="ECO:0000313" key="1">
    <source>
        <dbReference type="EMBL" id="KEA65740.1"/>
    </source>
</evidence>
<evidence type="ECO:0000313" key="2">
    <source>
        <dbReference type="Proteomes" id="UP000028252"/>
    </source>
</evidence>
<dbReference type="OrthoDB" id="5750169at2"/>
<organism evidence="1 2">
    <name type="scientific">Marinobacterium lacunae</name>
    <dbReference type="NCBI Taxonomy" id="1232683"/>
    <lineage>
        <taxon>Bacteria</taxon>
        <taxon>Pseudomonadati</taxon>
        <taxon>Pseudomonadota</taxon>
        <taxon>Gammaproteobacteria</taxon>
        <taxon>Oceanospirillales</taxon>
        <taxon>Oceanospirillaceae</taxon>
        <taxon>Marinobacterium</taxon>
    </lineage>
</organism>
<dbReference type="STRING" id="1232683.ADIMK_0052"/>
<keyword evidence="2" id="KW-1185">Reference proteome</keyword>
<dbReference type="AlphaFoldDB" id="A0A081G4N5"/>
<dbReference type="PATRIC" id="fig|1232683.4.peg.52"/>
<reference evidence="1 2" key="1">
    <citation type="submission" date="2014-04" db="EMBL/GenBank/DDBJ databases">
        <title>Marinobacterium kochiensis sp. nov., isolated from sediment sample collected from Kochi backwaters in Kerala, India.</title>
        <authorList>
            <person name="Singh A."/>
            <person name="Pinnaka A.K."/>
        </authorList>
    </citation>
    <scope>NUCLEOTIDE SEQUENCE [LARGE SCALE GENOMIC DNA]</scope>
    <source>
        <strain evidence="1 2">AK27</strain>
    </source>
</reference>
<proteinExistence type="predicted"/>